<reference evidence="1" key="1">
    <citation type="submission" date="2009-04" db="EMBL/GenBank/DDBJ databases">
        <authorList>
            <person name="Weinstock G."/>
            <person name="Sodergren E."/>
            <person name="Clifton S."/>
            <person name="Fulton L."/>
            <person name="Fulton B."/>
            <person name="Courtney L."/>
            <person name="Fronick C."/>
            <person name="Harrison M."/>
            <person name="Strong C."/>
            <person name="Farmer C."/>
            <person name="Delahaunty K."/>
            <person name="Markovic C."/>
            <person name="Hall O."/>
            <person name="Minx P."/>
            <person name="Tomlinson C."/>
            <person name="Mitreva M."/>
            <person name="Nelson J."/>
            <person name="Hou S."/>
            <person name="Wollam A."/>
            <person name="Pepin K.H."/>
            <person name="Johnson M."/>
            <person name="Bhonagiri V."/>
            <person name="Nash W.E."/>
            <person name="Warren W."/>
            <person name="Chinwalla A."/>
            <person name="Mardis E.R."/>
            <person name="Wilson R.K."/>
        </authorList>
    </citation>
    <scope>NUCLEOTIDE SEQUENCE [LARGE SCALE GENOMIC DNA]</scope>
    <source>
        <strain evidence="1">DSM 14600</strain>
    </source>
</reference>
<accession>C4G9U4</accession>
<sequence length="43" mass="4828">MSAPFSRLPGSDFHGAAKVRSLTNIGSLIRRLLDYSLPHRFEI</sequence>
<protein>
    <submittedName>
        <fullName evidence="1">Uncharacterized protein</fullName>
    </submittedName>
</protein>
<organism evidence="1 2">
    <name type="scientific">Shuttleworthella satelles DSM 14600</name>
    <dbReference type="NCBI Taxonomy" id="626523"/>
    <lineage>
        <taxon>Bacteria</taxon>
        <taxon>Bacillati</taxon>
        <taxon>Bacillota</taxon>
        <taxon>Clostridia</taxon>
        <taxon>Lachnospirales</taxon>
        <taxon>Lachnospiraceae</taxon>
        <taxon>Shuttleworthella</taxon>
    </lineage>
</organism>
<keyword evidence="2" id="KW-1185">Reference proteome</keyword>
<evidence type="ECO:0000313" key="1">
    <source>
        <dbReference type="EMBL" id="EEP29391.1"/>
    </source>
</evidence>
<dbReference type="EMBL" id="ACIP02000001">
    <property type="protein sequence ID" value="EEP29391.1"/>
    <property type="molecule type" value="Genomic_DNA"/>
</dbReference>
<proteinExistence type="predicted"/>
<dbReference type="Proteomes" id="UP000003494">
    <property type="component" value="Unassembled WGS sequence"/>
</dbReference>
<comment type="caution">
    <text evidence="1">The sequence shown here is derived from an EMBL/GenBank/DDBJ whole genome shotgun (WGS) entry which is preliminary data.</text>
</comment>
<evidence type="ECO:0000313" key="2">
    <source>
        <dbReference type="Proteomes" id="UP000003494"/>
    </source>
</evidence>
<gene>
    <name evidence="1" type="ORF">GCWU000342_00749</name>
</gene>
<dbReference type="HOGENOM" id="CLU_3239593_0_0_9"/>
<name>C4G9U4_9FIRM</name>
<dbReference type="AlphaFoldDB" id="C4G9U4"/>